<keyword evidence="2" id="KW-1185">Reference proteome</keyword>
<proteinExistence type="predicted"/>
<evidence type="ECO:0000313" key="2">
    <source>
        <dbReference type="Proteomes" id="UP001163828"/>
    </source>
</evidence>
<evidence type="ECO:0000313" key="1">
    <source>
        <dbReference type="EMBL" id="KAJ3991318.1"/>
    </source>
</evidence>
<protein>
    <submittedName>
        <fullName evidence="1">Uncharacterized protein</fullName>
    </submittedName>
</protein>
<dbReference type="EMBL" id="MU791074">
    <property type="protein sequence ID" value="KAJ3991318.1"/>
    <property type="molecule type" value="Genomic_DNA"/>
</dbReference>
<gene>
    <name evidence="1" type="ORF">F5050DRAFT_1581606</name>
</gene>
<accession>A0ABQ8PY00</accession>
<comment type="caution">
    <text evidence="1">The sequence shown here is derived from an EMBL/GenBank/DDBJ whole genome shotgun (WGS) entry which is preliminary data.</text>
</comment>
<sequence length="195" mass="22960">MHPLPFPTQAEGIKWFQDAFKFLNVDLGSPYTALVAQWITWERLNSWKNKPTGFKKFSRPQELTTWVNYGRYEKKPILIAPGNVEQFAESVWTWWLQLQPRWRETGEDNRLLTVDDFKDDFHSDDWKSLNFPGANGWLGLLACLRWWGEGLARIEDESVRNKGAESWLRAIGDMSKMLEGLILYKRKTYKAEETQ</sequence>
<reference evidence="1" key="1">
    <citation type="submission" date="2022-08" db="EMBL/GenBank/DDBJ databases">
        <authorList>
            <consortium name="DOE Joint Genome Institute"/>
            <person name="Min B."/>
            <person name="Riley R."/>
            <person name="Sierra-Patev S."/>
            <person name="Naranjo-Ortiz M."/>
            <person name="Looney B."/>
            <person name="Konkel Z."/>
            <person name="Slot J.C."/>
            <person name="Sakamoto Y."/>
            <person name="Steenwyk J.L."/>
            <person name="Rokas A."/>
            <person name="Carro J."/>
            <person name="Camarero S."/>
            <person name="Ferreira P."/>
            <person name="Molpeceres G."/>
            <person name="Ruiz-Duenas F.J."/>
            <person name="Serrano A."/>
            <person name="Henrissat B."/>
            <person name="Drula E."/>
            <person name="Hughes K.W."/>
            <person name="Mata J.L."/>
            <person name="Ishikawa N.K."/>
            <person name="Vargas-Isla R."/>
            <person name="Ushijima S."/>
            <person name="Smith C.A."/>
            <person name="Ahrendt S."/>
            <person name="Andreopoulos W."/>
            <person name="He G."/>
            <person name="Labutti K."/>
            <person name="Lipzen A."/>
            <person name="Ng V."/>
            <person name="Sandor L."/>
            <person name="Barry K."/>
            <person name="Martinez A.T."/>
            <person name="Xiao Y."/>
            <person name="Gibbons J.G."/>
            <person name="Terashima K."/>
            <person name="Hibbett D.S."/>
            <person name="Grigoriev I.V."/>
        </authorList>
    </citation>
    <scope>NUCLEOTIDE SEQUENCE</scope>
    <source>
        <strain evidence="1">TFB10827</strain>
    </source>
</reference>
<organism evidence="1 2">
    <name type="scientific">Lentinula boryana</name>
    <dbReference type="NCBI Taxonomy" id="40481"/>
    <lineage>
        <taxon>Eukaryota</taxon>
        <taxon>Fungi</taxon>
        <taxon>Dikarya</taxon>
        <taxon>Basidiomycota</taxon>
        <taxon>Agaricomycotina</taxon>
        <taxon>Agaricomycetes</taxon>
        <taxon>Agaricomycetidae</taxon>
        <taxon>Agaricales</taxon>
        <taxon>Marasmiineae</taxon>
        <taxon>Omphalotaceae</taxon>
        <taxon>Lentinula</taxon>
    </lineage>
</organism>
<name>A0ABQ8PY00_9AGAR</name>
<dbReference type="Proteomes" id="UP001163828">
    <property type="component" value="Unassembled WGS sequence"/>
</dbReference>